<name>A0ABQ5FB20_9ASTR</name>
<organism evidence="1 2">
    <name type="scientific">Tanacetum coccineum</name>
    <dbReference type="NCBI Taxonomy" id="301880"/>
    <lineage>
        <taxon>Eukaryota</taxon>
        <taxon>Viridiplantae</taxon>
        <taxon>Streptophyta</taxon>
        <taxon>Embryophyta</taxon>
        <taxon>Tracheophyta</taxon>
        <taxon>Spermatophyta</taxon>
        <taxon>Magnoliopsida</taxon>
        <taxon>eudicotyledons</taxon>
        <taxon>Gunneridae</taxon>
        <taxon>Pentapetalae</taxon>
        <taxon>asterids</taxon>
        <taxon>campanulids</taxon>
        <taxon>Asterales</taxon>
        <taxon>Asteraceae</taxon>
        <taxon>Asteroideae</taxon>
        <taxon>Anthemideae</taxon>
        <taxon>Anthemidinae</taxon>
        <taxon>Tanacetum</taxon>
    </lineage>
</organism>
<keyword evidence="2" id="KW-1185">Reference proteome</keyword>
<reference evidence="1" key="2">
    <citation type="submission" date="2022-01" db="EMBL/GenBank/DDBJ databases">
        <authorList>
            <person name="Yamashiro T."/>
            <person name="Shiraishi A."/>
            <person name="Satake H."/>
            <person name="Nakayama K."/>
        </authorList>
    </citation>
    <scope>NUCLEOTIDE SEQUENCE</scope>
</reference>
<evidence type="ECO:0000313" key="2">
    <source>
        <dbReference type="Proteomes" id="UP001151760"/>
    </source>
</evidence>
<proteinExistence type="predicted"/>
<accession>A0ABQ5FB20</accession>
<protein>
    <submittedName>
        <fullName evidence="1">Uncharacterized protein</fullName>
    </submittedName>
</protein>
<gene>
    <name evidence="1" type="ORF">Tco_1003623</name>
</gene>
<sequence length="342" mass="39282">MLYNKEIHAAAFCLQSDGLVVEDKNGYFFYNFLLHLSKTSSNRSRLRSCGSTEITLCNTVSTYRQVFTYDGYKALDPTHCHFFNHEQNADFDIVIKELSYFEDPIKSELLIQGMEFQPIEVHEEIEKFNKISILDEEEYWEANLPNDYQRYLQMSDKPLQYTHKKELYTSIFMTVSLVIMAIWACEAFVPRVLCEYPCALSKLCTCCYCEVSPGENMLGLCEAMKVVNDDDQGIGAYMFCRTIPFIHLAPADVHWMLGAWKDKNFIYNGLYGPFPTLIKAFLDFGAKAVICPSTQPEHETKLTSFHGSCDFSELENVKFKIGLEEVEEEEDCEATTTSPNSD</sequence>
<reference evidence="1" key="1">
    <citation type="journal article" date="2022" name="Int. J. Mol. Sci.">
        <title>Draft Genome of Tanacetum Coccineum: Genomic Comparison of Closely Related Tanacetum-Family Plants.</title>
        <authorList>
            <person name="Yamashiro T."/>
            <person name="Shiraishi A."/>
            <person name="Nakayama K."/>
            <person name="Satake H."/>
        </authorList>
    </citation>
    <scope>NUCLEOTIDE SEQUENCE</scope>
</reference>
<comment type="caution">
    <text evidence="1">The sequence shown here is derived from an EMBL/GenBank/DDBJ whole genome shotgun (WGS) entry which is preliminary data.</text>
</comment>
<evidence type="ECO:0000313" key="1">
    <source>
        <dbReference type="EMBL" id="GJT60090.1"/>
    </source>
</evidence>
<dbReference type="Proteomes" id="UP001151760">
    <property type="component" value="Unassembled WGS sequence"/>
</dbReference>
<dbReference type="EMBL" id="BQNB010017168">
    <property type="protein sequence ID" value="GJT60090.1"/>
    <property type="molecule type" value="Genomic_DNA"/>
</dbReference>